<name>U1GXU8_TRESO</name>
<dbReference type="AlphaFoldDB" id="U1GXU8"/>
<reference evidence="4 5" key="1">
    <citation type="submission" date="2013-08" db="EMBL/GenBank/DDBJ databases">
        <authorList>
            <person name="Durkin A.S."/>
            <person name="Haft D.R."/>
            <person name="McCorrison J."/>
            <person name="Torralba M."/>
            <person name="Gillis M."/>
            <person name="Haft D.H."/>
            <person name="Methe B."/>
            <person name="Sutton G."/>
            <person name="Nelson K.E."/>
        </authorList>
    </citation>
    <scope>NUCLEOTIDE SEQUENCE [LARGE SCALE GENOMIC DNA]</scope>
    <source>
        <strain evidence="3 5">ATCC 35536</strain>
        <strain evidence="2 4">VPI DR56BR1116</strain>
    </source>
</reference>
<dbReference type="Pfam" id="PF24849">
    <property type="entry name" value="DUF7724"/>
    <property type="match status" value="1"/>
</dbReference>
<dbReference type="RefSeq" id="WP_021329686.1">
    <property type="nucleotide sequence ID" value="NZ_AUZJ01000013.1"/>
</dbReference>
<gene>
    <name evidence="3" type="ORF">HMPREF0860_0711</name>
    <name evidence="2" type="ORF">HMPREF1325_2244</name>
</gene>
<dbReference type="Proteomes" id="UP000016412">
    <property type="component" value="Unassembled WGS sequence"/>
</dbReference>
<evidence type="ECO:0000313" key="2">
    <source>
        <dbReference type="EMBL" id="ERF61384.1"/>
    </source>
</evidence>
<dbReference type="Proteomes" id="UP000016646">
    <property type="component" value="Unassembled WGS sequence"/>
</dbReference>
<feature type="domain" description="DUF7724" evidence="1">
    <location>
        <begin position="4"/>
        <end position="88"/>
    </location>
</feature>
<dbReference type="EMBL" id="AUZJ01000013">
    <property type="protein sequence ID" value="ERF61384.1"/>
    <property type="molecule type" value="Genomic_DNA"/>
</dbReference>
<dbReference type="OrthoDB" id="3192251at2"/>
<proteinExistence type="predicted"/>
<dbReference type="STRING" id="1125725.HMPREF1325_2244"/>
<accession>U1GXU8</accession>
<evidence type="ECO:0000313" key="5">
    <source>
        <dbReference type="Proteomes" id="UP000016646"/>
    </source>
</evidence>
<dbReference type="InterPro" id="IPR056141">
    <property type="entry name" value="DUF7724"/>
</dbReference>
<sequence length="89" mass="10572">MENYAYLSCSGNYSEFDFNQYAIRFRTSSHLRKYDEIKHWDNGYLVVTADYDTTGAVEEYIDLVPMLKNLFIDPEDFLKQIKEVRLKNA</sequence>
<evidence type="ECO:0000259" key="1">
    <source>
        <dbReference type="Pfam" id="PF24849"/>
    </source>
</evidence>
<dbReference type="EMBL" id="AVQI01000020">
    <property type="protein sequence ID" value="ERK04556.1"/>
    <property type="molecule type" value="Genomic_DNA"/>
</dbReference>
<keyword evidence="5" id="KW-1185">Reference proteome</keyword>
<dbReference type="eggNOG" id="ENOG5032S2P">
    <property type="taxonomic scope" value="Bacteria"/>
</dbReference>
<dbReference type="PATRIC" id="fig|1125725.3.peg.698"/>
<organism evidence="2 4">
    <name type="scientific">Treponema socranskii subsp. socranskii VPI DR56BR1116 = ATCC 35536</name>
    <dbReference type="NCBI Taxonomy" id="1125725"/>
    <lineage>
        <taxon>Bacteria</taxon>
        <taxon>Pseudomonadati</taxon>
        <taxon>Spirochaetota</taxon>
        <taxon>Spirochaetia</taxon>
        <taxon>Spirochaetales</taxon>
        <taxon>Treponemataceae</taxon>
        <taxon>Treponema</taxon>
    </lineage>
</organism>
<protein>
    <recommendedName>
        <fullName evidence="1">DUF7724 domain-containing protein</fullName>
    </recommendedName>
</protein>
<comment type="caution">
    <text evidence="2">The sequence shown here is derived from an EMBL/GenBank/DDBJ whole genome shotgun (WGS) entry which is preliminary data.</text>
</comment>
<evidence type="ECO:0000313" key="3">
    <source>
        <dbReference type="EMBL" id="ERK04556.1"/>
    </source>
</evidence>
<evidence type="ECO:0000313" key="4">
    <source>
        <dbReference type="Proteomes" id="UP000016412"/>
    </source>
</evidence>